<dbReference type="EMBL" id="RBDX01000059">
    <property type="protein sequence ID" value="RKN03100.1"/>
    <property type="molecule type" value="Genomic_DNA"/>
</dbReference>
<organism evidence="3 6">
    <name type="scientific">Streptomyces radicis</name>
    <dbReference type="NCBI Taxonomy" id="1750517"/>
    <lineage>
        <taxon>Bacteria</taxon>
        <taxon>Bacillati</taxon>
        <taxon>Actinomycetota</taxon>
        <taxon>Actinomycetes</taxon>
        <taxon>Kitasatosporales</taxon>
        <taxon>Streptomycetaceae</taxon>
        <taxon>Streptomyces</taxon>
    </lineage>
</organism>
<dbReference type="InterPro" id="IPR038366">
    <property type="entry name" value="Znf_CppX_C4_sf"/>
</dbReference>
<keyword evidence="1" id="KW-0143">Chaperone</keyword>
<feature type="binding site" evidence="1">
    <location>
        <position position="86"/>
    </location>
    <ligand>
        <name>Zn(2+)</name>
        <dbReference type="ChEBI" id="CHEBI:29105"/>
    </ligand>
</feature>
<dbReference type="GO" id="GO:0046983">
    <property type="term" value="F:protein dimerization activity"/>
    <property type="evidence" value="ECO:0007669"/>
    <property type="project" value="UniProtKB-UniRule"/>
</dbReference>
<protein>
    <recommendedName>
        <fullName evidence="2">ClpX-type ZB domain-containing protein</fullName>
    </recommendedName>
</protein>
<dbReference type="AlphaFoldDB" id="A0A3A9VQX2"/>
<keyword evidence="1" id="KW-0862">Zinc</keyword>
<dbReference type="RefSeq" id="WP_120700777.1">
    <property type="nucleotide sequence ID" value="NZ_RBDX01000059.1"/>
</dbReference>
<dbReference type="Proteomes" id="UP000275024">
    <property type="component" value="Unassembled WGS sequence"/>
</dbReference>
<dbReference type="PROSITE" id="PS51902">
    <property type="entry name" value="CLPX_ZB"/>
    <property type="match status" value="1"/>
</dbReference>
<dbReference type="GO" id="GO:0008270">
    <property type="term" value="F:zinc ion binding"/>
    <property type="evidence" value="ECO:0007669"/>
    <property type="project" value="UniProtKB-UniRule"/>
</dbReference>
<evidence type="ECO:0000313" key="3">
    <source>
        <dbReference type="EMBL" id="RKN03100.1"/>
    </source>
</evidence>
<keyword evidence="1" id="KW-0479">Metal-binding</keyword>
<feature type="binding site" evidence="1">
    <location>
        <position position="54"/>
    </location>
    <ligand>
        <name>Zn(2+)</name>
        <dbReference type="ChEBI" id="CHEBI:29105"/>
    </ligand>
</feature>
<feature type="domain" description="ClpX-type ZB" evidence="2">
    <location>
        <begin position="40"/>
        <end position="102"/>
    </location>
</feature>
<feature type="binding site" evidence="1">
    <location>
        <position position="57"/>
    </location>
    <ligand>
        <name>Zn(2+)</name>
        <dbReference type="ChEBI" id="CHEBI:29105"/>
    </ligand>
</feature>
<name>A0A3A9VQX2_9ACTN</name>
<dbReference type="GO" id="GO:0051082">
    <property type="term" value="F:unfolded protein binding"/>
    <property type="evidence" value="ECO:0007669"/>
    <property type="project" value="UniProtKB-UniRule"/>
</dbReference>
<comment type="caution">
    <text evidence="3">The sequence shown here is derived from an EMBL/GenBank/DDBJ whole genome shotgun (WGS) entry which is preliminary data.</text>
</comment>
<feature type="binding site" evidence="1">
    <location>
        <position position="83"/>
    </location>
    <ligand>
        <name>Zn(2+)</name>
        <dbReference type="ChEBI" id="CHEBI:29105"/>
    </ligand>
</feature>
<comment type="similarity">
    <text evidence="1">Belongs to the ClpX chaperone family.</text>
</comment>
<sequence length="248" mass="26974">MTTEERCSWCAIETGSWVTGPGALVCGTCLESCRVLPVAPQPHGDACRCPACCCTWCGASAQHSRRLVAGGRFVPRGSEARICSDCIDLCTAVLTDDDEAPPPSASVDGQEPVEEAIVDEMRSLCVAFHPAWAETRAPHDPELTDEALRLLLETMADRGEQERYVRKVLRPFAVEHLADLRRMAREFGPGGPLAVHGRYQLAGQPEALAVCERLTARPMLLGGLWKEELPERLLSDLAEAWGVRSPVG</sequence>
<dbReference type="Proteomes" id="UP000268652">
    <property type="component" value="Unassembled WGS sequence"/>
</dbReference>
<reference evidence="5 6" key="1">
    <citation type="submission" date="2018-09" db="EMBL/GenBank/DDBJ databases">
        <title>Streptomyces sp. nov. DS1-2, an endophytic actinomycete isolated from roots of Dendrobium scabrilingue.</title>
        <authorList>
            <person name="Kuncharoen N."/>
            <person name="Kudo T."/>
            <person name="Ohkuma M."/>
            <person name="Yuki M."/>
            <person name="Tanasupawat S."/>
        </authorList>
    </citation>
    <scope>NUCLEOTIDE SEQUENCE [LARGE SCALE GENOMIC DNA]</scope>
    <source>
        <strain evidence="3 6">AZ1-7</strain>
        <strain evidence="4 5">DS1-2</strain>
    </source>
</reference>
<dbReference type="OrthoDB" id="9801824at2"/>
<dbReference type="Gene3D" id="6.20.220.10">
    <property type="entry name" value="ClpX chaperone, C4-type zinc finger domain"/>
    <property type="match status" value="1"/>
</dbReference>
<dbReference type="EMBL" id="RBDY01000058">
    <property type="protein sequence ID" value="RKN13025.1"/>
    <property type="molecule type" value="Genomic_DNA"/>
</dbReference>
<evidence type="ECO:0000259" key="2">
    <source>
        <dbReference type="PROSITE" id="PS51902"/>
    </source>
</evidence>
<dbReference type="InterPro" id="IPR010603">
    <property type="entry name" value="Znf_CppX_C4"/>
</dbReference>
<evidence type="ECO:0000313" key="4">
    <source>
        <dbReference type="EMBL" id="RKN13025.1"/>
    </source>
</evidence>
<proteinExistence type="inferred from homology"/>
<dbReference type="GO" id="GO:0006457">
    <property type="term" value="P:protein folding"/>
    <property type="evidence" value="ECO:0007669"/>
    <property type="project" value="UniProtKB-UniRule"/>
</dbReference>
<gene>
    <name evidence="4" type="ORF">D7318_32110</name>
    <name evidence="3" type="ORF">D7319_32235</name>
</gene>
<dbReference type="SMART" id="SM00994">
    <property type="entry name" value="zf-C4_ClpX"/>
    <property type="match status" value="1"/>
</dbReference>
<dbReference type="InterPro" id="IPR059188">
    <property type="entry name" value="Znf_CLPX-like"/>
</dbReference>
<evidence type="ECO:0000313" key="6">
    <source>
        <dbReference type="Proteomes" id="UP000275024"/>
    </source>
</evidence>
<accession>A0A3A9VQX2</accession>
<evidence type="ECO:0000313" key="5">
    <source>
        <dbReference type="Proteomes" id="UP000268652"/>
    </source>
</evidence>
<keyword evidence="5" id="KW-1185">Reference proteome</keyword>
<evidence type="ECO:0000256" key="1">
    <source>
        <dbReference type="PROSITE-ProRule" id="PRU01250"/>
    </source>
</evidence>